<name>A0A388LVJ2_CHABU</name>
<dbReference type="InterPro" id="IPR000477">
    <property type="entry name" value="RT_dom"/>
</dbReference>
<feature type="region of interest" description="Disordered" evidence="1">
    <location>
        <begin position="553"/>
        <end position="613"/>
    </location>
</feature>
<feature type="region of interest" description="Disordered" evidence="1">
    <location>
        <begin position="219"/>
        <end position="335"/>
    </location>
</feature>
<dbReference type="Proteomes" id="UP000265515">
    <property type="component" value="Unassembled WGS sequence"/>
</dbReference>
<dbReference type="EMBL" id="BFEA01000559">
    <property type="protein sequence ID" value="GBG86336.1"/>
    <property type="molecule type" value="Genomic_DNA"/>
</dbReference>
<sequence length="1225" mass="136564">MKLFRLLFVVVLVVAAFCVGRYEGRGAVSIALFAEWKTPVDMEWDRLMESRMNPWFKFLHPPPLARLHLYSAAQELFGQLKDERGQSLYDENGWETVRFDLCPPLRRKGLERLSIGIPCYGRPEVRYITSETPWCDLCRKHGHLASAARCLTPGETREGIRRRELHIQQHPAQSVNAAKEVEAWILFKKKVNVAIGAEIIADESLGDVCGLADVRFLPPPRGRLRGGATDSGGVGVPTRPGRSSSRSHSDRDVPLHTSQREHVTGDRPPERREEKQPHLVSKEEGLPPPVEEEQERPSRDDEVLRHVGKDQGRRQEESLHRNEGSPERGPSKVHHEGCVGIVPEDVIMQEAPLVPIVEAIEEAAQDHRQAHVEQQIGDGEDGHHVGVGYVDGAAEKVDEQRLQDVGVLPSQQLIQTPPSTSCVMITSLPAAPVVGAPVFPTVSQGLSSIGQPRPSHLSVIHGTASFSISRVNIEARHSVTFQGSAGGRWLLEGAGPSSRVSTGGWLVEELVPNSLSRPPVQVRSVSQDCPPPPVRDKDVCTSMAMAAVVPMQGGPCAGRRLQEEFGEGPTDRKRSRSRKRRRKGRSQARAGVRERGKQPMVRGSTSEEDEPPRKFREVNHVGILRIPGVGEGRPAAGRRGIVGRMSQDRSSQPGGRIFGKVEALGSVPGEYALMSATVRCQCAMGVVIFGKSVVKDLVMQHWELWLATRPERTPFLEHLHQGVQVLAANMKRRAKVSGQVHGRTGQEYLRRMEALGEASPTGSEDEWWAEWVQLHSEWADWQVRDEELWGLSSKTKCVRDAERMSKAFFAQMKKSSHSPLIVSMGHPFDPLEPRAESTPDILKYVELFYGDLYREDEIWSTENMASLPMNDVWSEKAPPANFGQATIILLYKKGSVEEVRNWRPISLLSAPYKVYAKVLANRIALVLPSLIHPTQMGFVVRRQILVNVLLVRQIMEKARCSQPSLATLFLDFEKAYDRVRWPFLLQGMRCRGVGEGFVRAVEVVLGMAEVRVQINGLLYSPLRITRSVRQGCPLSPTLYILYVEHLHEMIRANEQILGFELPGGTQVKSNAFADDTAAMSRPSHDDVSALRSEVSLFEKYAGAWANWGKFVAVVLDGVDITMFQGMRTQSTEEQFLYLDIQIPVALSLGYQLDDLLHRAVTRMSAWAKRASHGVFGKVLIANNAVSATLWYAGTVSDPPKRAWKGYKGALRKFLWKDDPCTSHLI</sequence>
<proteinExistence type="predicted"/>
<feature type="signal peptide" evidence="2">
    <location>
        <begin position="1"/>
        <end position="20"/>
    </location>
</feature>
<evidence type="ECO:0000256" key="2">
    <source>
        <dbReference type="SAM" id="SignalP"/>
    </source>
</evidence>
<gene>
    <name evidence="4" type="ORF">CBR_g41331</name>
</gene>
<dbReference type="AlphaFoldDB" id="A0A388LVJ2"/>
<keyword evidence="5" id="KW-1185">Reference proteome</keyword>
<evidence type="ECO:0000256" key="1">
    <source>
        <dbReference type="SAM" id="MobiDB-lite"/>
    </source>
</evidence>
<dbReference type="STRING" id="69332.A0A388LVJ2"/>
<dbReference type="OrthoDB" id="1421278at2759"/>
<dbReference type="CDD" id="cd01650">
    <property type="entry name" value="RT_nLTR_like"/>
    <property type="match status" value="1"/>
</dbReference>
<comment type="caution">
    <text evidence="4">The sequence shown here is derived from an EMBL/GenBank/DDBJ whole genome shotgun (WGS) entry which is preliminary data.</text>
</comment>
<dbReference type="Gramene" id="GBG86336">
    <property type="protein sequence ID" value="GBG86336"/>
    <property type="gene ID" value="CBR_g41331"/>
</dbReference>
<feature type="chain" id="PRO_5017369702" description="Reverse transcriptase domain-containing protein" evidence="2">
    <location>
        <begin position="21"/>
        <end position="1225"/>
    </location>
</feature>
<accession>A0A388LVJ2</accession>
<evidence type="ECO:0000313" key="5">
    <source>
        <dbReference type="Proteomes" id="UP000265515"/>
    </source>
</evidence>
<reference evidence="4 5" key="1">
    <citation type="journal article" date="2018" name="Cell">
        <title>The Chara Genome: Secondary Complexity and Implications for Plant Terrestrialization.</title>
        <authorList>
            <person name="Nishiyama T."/>
            <person name="Sakayama H."/>
            <person name="Vries J.D."/>
            <person name="Buschmann H."/>
            <person name="Saint-Marcoux D."/>
            <person name="Ullrich K.K."/>
            <person name="Haas F.B."/>
            <person name="Vanderstraeten L."/>
            <person name="Becker D."/>
            <person name="Lang D."/>
            <person name="Vosolsobe S."/>
            <person name="Rombauts S."/>
            <person name="Wilhelmsson P.K.I."/>
            <person name="Janitza P."/>
            <person name="Kern R."/>
            <person name="Heyl A."/>
            <person name="Rumpler F."/>
            <person name="Villalobos L.I.A.C."/>
            <person name="Clay J.M."/>
            <person name="Skokan R."/>
            <person name="Toyoda A."/>
            <person name="Suzuki Y."/>
            <person name="Kagoshima H."/>
            <person name="Schijlen E."/>
            <person name="Tajeshwar N."/>
            <person name="Catarino B."/>
            <person name="Hetherington A.J."/>
            <person name="Saltykova A."/>
            <person name="Bonnot C."/>
            <person name="Breuninger H."/>
            <person name="Symeonidi A."/>
            <person name="Radhakrishnan G.V."/>
            <person name="Van Nieuwerburgh F."/>
            <person name="Deforce D."/>
            <person name="Chang C."/>
            <person name="Karol K.G."/>
            <person name="Hedrich R."/>
            <person name="Ulvskov P."/>
            <person name="Glockner G."/>
            <person name="Delwiche C.F."/>
            <person name="Petrasek J."/>
            <person name="Van de Peer Y."/>
            <person name="Friml J."/>
            <person name="Beilby M."/>
            <person name="Dolan L."/>
            <person name="Kohara Y."/>
            <person name="Sugano S."/>
            <person name="Fujiyama A."/>
            <person name="Delaux P.-M."/>
            <person name="Quint M."/>
            <person name="TheiBen G."/>
            <person name="Hagemann M."/>
            <person name="Harholt J."/>
            <person name="Dunand C."/>
            <person name="Zachgo S."/>
            <person name="Langdale J."/>
            <person name="Maumus F."/>
            <person name="Straeten D.V.D."/>
            <person name="Gould S.B."/>
            <person name="Rensing S.A."/>
        </authorList>
    </citation>
    <scope>NUCLEOTIDE SEQUENCE [LARGE SCALE GENOMIC DNA]</scope>
    <source>
        <strain evidence="4 5">S276</strain>
    </source>
</reference>
<dbReference type="PROSITE" id="PS50878">
    <property type="entry name" value="RT_POL"/>
    <property type="match status" value="1"/>
</dbReference>
<feature type="compositionally biased region" description="Basic and acidic residues" evidence="1">
    <location>
        <begin position="295"/>
        <end position="335"/>
    </location>
</feature>
<dbReference type="PANTHER" id="PTHR19446">
    <property type="entry name" value="REVERSE TRANSCRIPTASES"/>
    <property type="match status" value="1"/>
</dbReference>
<protein>
    <recommendedName>
        <fullName evidence="3">Reverse transcriptase domain-containing protein</fullName>
    </recommendedName>
</protein>
<evidence type="ECO:0000259" key="3">
    <source>
        <dbReference type="PROSITE" id="PS50878"/>
    </source>
</evidence>
<organism evidence="4 5">
    <name type="scientific">Chara braunii</name>
    <name type="common">Braun's stonewort</name>
    <dbReference type="NCBI Taxonomy" id="69332"/>
    <lineage>
        <taxon>Eukaryota</taxon>
        <taxon>Viridiplantae</taxon>
        <taxon>Streptophyta</taxon>
        <taxon>Charophyceae</taxon>
        <taxon>Charales</taxon>
        <taxon>Characeae</taxon>
        <taxon>Chara</taxon>
    </lineage>
</organism>
<dbReference type="Pfam" id="PF00078">
    <property type="entry name" value="RVT_1"/>
    <property type="match status" value="1"/>
</dbReference>
<feature type="domain" description="Reverse transcriptase" evidence="3">
    <location>
        <begin position="871"/>
        <end position="1142"/>
    </location>
</feature>
<keyword evidence="2" id="KW-0732">Signal</keyword>
<feature type="compositionally biased region" description="Basic residues" evidence="1">
    <location>
        <begin position="573"/>
        <end position="586"/>
    </location>
</feature>
<feature type="compositionally biased region" description="Basic and acidic residues" evidence="1">
    <location>
        <begin position="247"/>
        <end position="285"/>
    </location>
</feature>
<evidence type="ECO:0000313" key="4">
    <source>
        <dbReference type="EMBL" id="GBG86336.1"/>
    </source>
</evidence>